<evidence type="ECO:0000313" key="2">
    <source>
        <dbReference type="Proteomes" id="UP000701999"/>
    </source>
</evidence>
<sequence>MKIPNEKEFAIKKAILKAIEQGYSVAQLADGFGVSRSLIYKYRRVLRDQGFIRKNENDMYVITENKFSMKPEAPKTASLDLKYADLNDPNTYYEQNQPIETVDNETFSDESHQQDNSLATVESIQDSVEQMQRLNEIKKANKLRAKKGFLNKVFGKIKKIIS</sequence>
<gene>
    <name evidence="1" type="ORF">IB647_02045</name>
</gene>
<dbReference type="EMBL" id="JACVKN010000038">
    <property type="protein sequence ID" value="MBK2064591.1"/>
    <property type="molecule type" value="Genomic_DNA"/>
</dbReference>
<accession>A0A9Q2KY56</accession>
<proteinExistence type="predicted"/>
<dbReference type="AlphaFoldDB" id="A0A9Q2KY56"/>
<name>A0A9Q2KY56_9GAMM</name>
<dbReference type="SUPFAM" id="SSF46785">
    <property type="entry name" value="Winged helix' DNA-binding domain"/>
    <property type="match status" value="1"/>
</dbReference>
<evidence type="ECO:0000313" key="1">
    <source>
        <dbReference type="EMBL" id="MBK2064591.1"/>
    </source>
</evidence>
<dbReference type="RefSeq" id="WP_159185020.1">
    <property type="nucleotide sequence ID" value="NZ_JACVJL010000128.1"/>
</dbReference>
<dbReference type="Proteomes" id="UP000701999">
    <property type="component" value="Unassembled WGS sequence"/>
</dbReference>
<keyword evidence="2" id="KW-1185">Reference proteome</keyword>
<dbReference type="GeneID" id="93256020"/>
<organism evidence="1 2">
    <name type="scientific">Francisella noatunensis</name>
    <dbReference type="NCBI Taxonomy" id="657445"/>
    <lineage>
        <taxon>Bacteria</taxon>
        <taxon>Pseudomonadati</taxon>
        <taxon>Pseudomonadota</taxon>
        <taxon>Gammaproteobacteria</taxon>
        <taxon>Thiotrichales</taxon>
        <taxon>Francisellaceae</taxon>
        <taxon>Francisella</taxon>
    </lineage>
</organism>
<protein>
    <submittedName>
        <fullName evidence="1">Transcriptional regulator</fullName>
    </submittedName>
</protein>
<reference evidence="1 2" key="1">
    <citation type="submission" date="2020-09" db="EMBL/GenBank/DDBJ databases">
        <title>Development of specific Francisella tularensis PCR assay based on in-depth characterization of family Francisellaceae.</title>
        <authorList>
            <person name="Ohrman C."/>
            <person name="Sahl J."/>
            <person name="Sjodin A."/>
            <person name="Uneklint I."/>
            <person name="Ballard R."/>
            <person name="Karlsson L."/>
            <person name="Mcdonough R."/>
            <person name="Sundell D."/>
            <person name="Soria K."/>
            <person name="Brindeflk B."/>
            <person name="Vallesi A."/>
            <person name="Ramirez-Paredes J.G."/>
            <person name="Colquhoun D."/>
            <person name="Myrtennas K."/>
            <person name="Birdsell D."/>
            <person name="Johansson A."/>
            <person name="Wagner D."/>
            <person name="Forsman M."/>
        </authorList>
    </citation>
    <scope>NUCLEOTIDE SEQUENCE [LARGE SCALE GENOMIC DNA]</scope>
    <source>
        <strain evidence="1 2">FSC1140</strain>
    </source>
</reference>
<comment type="caution">
    <text evidence="1">The sequence shown here is derived from an EMBL/GenBank/DDBJ whole genome shotgun (WGS) entry which is preliminary data.</text>
</comment>
<dbReference type="InterPro" id="IPR036390">
    <property type="entry name" value="WH_DNA-bd_sf"/>
</dbReference>